<keyword evidence="6" id="KW-1185">Reference proteome</keyword>
<dbReference type="InterPro" id="IPR029069">
    <property type="entry name" value="HotDog_dom_sf"/>
</dbReference>
<dbReference type="OrthoDB" id="2420454at2759"/>
<dbReference type="InParanoid" id="V5F7A1"/>
<dbReference type="CDD" id="cd00586">
    <property type="entry name" value="4HBT"/>
    <property type="match status" value="1"/>
</dbReference>
<dbReference type="Proteomes" id="UP000018001">
    <property type="component" value="Unassembled WGS sequence"/>
</dbReference>
<dbReference type="HOGENOM" id="CLU_1151653_0_0_1"/>
<evidence type="ECO:0000256" key="2">
    <source>
        <dbReference type="ARBA" id="ARBA00022801"/>
    </source>
</evidence>
<evidence type="ECO:0000259" key="4">
    <source>
        <dbReference type="Pfam" id="PF03061"/>
    </source>
</evidence>
<dbReference type="SUPFAM" id="SSF54637">
    <property type="entry name" value="Thioesterase/thiol ester dehydrase-isomerase"/>
    <property type="match status" value="1"/>
</dbReference>
<dbReference type="eggNOG" id="ENOG502S411">
    <property type="taxonomic scope" value="Eukaryota"/>
</dbReference>
<gene>
    <name evidence="5" type="ORF">PVAR5_0263</name>
</gene>
<protein>
    <submittedName>
        <fullName evidence="5">Thioesterase</fullName>
    </submittedName>
</protein>
<keyword evidence="2" id="KW-0378">Hydrolase</keyword>
<dbReference type="Gene3D" id="3.10.129.10">
    <property type="entry name" value="Hotdog Thioesterase"/>
    <property type="match status" value="1"/>
</dbReference>
<sequence length="241" mass="25357">MSGNLGGLLNQAEGFLNNQGGSNNNNNSNQGNDNQSQGNNSQGGFGGLGGKLEGAAADGQIDQVVDKAIDGQIPQGMDSTVNSAVNNELNGEVNKFLSDNDMYAHLNNSVYAFLIDSIVNTYLITHCGLNPFDNSSSSSSSTKSTSNHVGLVVSSYCDYFASVSFPAVLDLGLRVAKLGSTSVTYEIGVFKRGEESVKAVGGFTHVFVEKEGMKPAKGGMDARIRKGLEKLAVEDSRESKL</sequence>
<evidence type="ECO:0000313" key="6">
    <source>
        <dbReference type="Proteomes" id="UP000018001"/>
    </source>
</evidence>
<evidence type="ECO:0000313" key="5">
    <source>
        <dbReference type="EMBL" id="GAD91689.1"/>
    </source>
</evidence>
<dbReference type="Pfam" id="PF03061">
    <property type="entry name" value="4HBT"/>
    <property type="match status" value="1"/>
</dbReference>
<feature type="compositionally biased region" description="Low complexity" evidence="3">
    <location>
        <begin position="14"/>
        <end position="40"/>
    </location>
</feature>
<feature type="region of interest" description="Disordered" evidence="3">
    <location>
        <begin position="1"/>
        <end position="49"/>
    </location>
</feature>
<dbReference type="GO" id="GO:0047617">
    <property type="term" value="F:fatty acyl-CoA hydrolase activity"/>
    <property type="evidence" value="ECO:0007669"/>
    <property type="project" value="TreeGrafter"/>
</dbReference>
<accession>V5F7A1</accession>
<dbReference type="EMBL" id="BAUL01000003">
    <property type="protein sequence ID" value="GAD91689.1"/>
    <property type="molecule type" value="Genomic_DNA"/>
</dbReference>
<proteinExistence type="inferred from homology"/>
<evidence type="ECO:0000256" key="3">
    <source>
        <dbReference type="SAM" id="MobiDB-lite"/>
    </source>
</evidence>
<dbReference type="PANTHER" id="PTHR31793:SF27">
    <property type="entry name" value="NOVEL THIOESTERASE SUPERFAMILY DOMAIN AND SAPOSIN A-TYPE DOMAIN CONTAINING PROTEIN (0610012H03RIK)"/>
    <property type="match status" value="1"/>
</dbReference>
<name>V5F7A1_BYSSN</name>
<dbReference type="InterPro" id="IPR050563">
    <property type="entry name" value="4-hydroxybenzoyl-CoA_TE"/>
</dbReference>
<dbReference type="PANTHER" id="PTHR31793">
    <property type="entry name" value="4-HYDROXYBENZOYL-COA THIOESTERASE FAMILY MEMBER"/>
    <property type="match status" value="1"/>
</dbReference>
<dbReference type="FunFam" id="3.10.129.10:FF:000104">
    <property type="entry name" value="Thioesterase family protein (AFU_orthologue AFUA_2G16350)"/>
    <property type="match status" value="1"/>
</dbReference>
<dbReference type="InterPro" id="IPR006683">
    <property type="entry name" value="Thioestr_dom"/>
</dbReference>
<comment type="similarity">
    <text evidence="1">Belongs to the 4-hydroxybenzoyl-CoA thioesterase family.</text>
</comment>
<feature type="domain" description="Thioesterase" evidence="4">
    <location>
        <begin position="104"/>
        <end position="195"/>
    </location>
</feature>
<evidence type="ECO:0000256" key="1">
    <source>
        <dbReference type="ARBA" id="ARBA00005953"/>
    </source>
</evidence>
<reference evidence="6" key="1">
    <citation type="journal article" date="2014" name="Genome Announc.">
        <title>Draft genome sequence of the formaldehyde-resistant fungus Byssochlamys spectabilis No. 5 (anamorph Paecilomyces variotii No. 5) (NBRC109023).</title>
        <authorList>
            <person name="Oka T."/>
            <person name="Ekino K."/>
            <person name="Fukuda K."/>
            <person name="Nomura Y."/>
        </authorList>
    </citation>
    <scope>NUCLEOTIDE SEQUENCE [LARGE SCALE GENOMIC DNA]</scope>
    <source>
        <strain evidence="6">No. 5 / NBRC 109023</strain>
    </source>
</reference>
<dbReference type="AlphaFoldDB" id="V5F7A1"/>
<comment type="caution">
    <text evidence="5">The sequence shown here is derived from an EMBL/GenBank/DDBJ whole genome shotgun (WGS) entry which is preliminary data.</text>
</comment>
<organism evidence="5 6">
    <name type="scientific">Byssochlamys spectabilis (strain No. 5 / NBRC 109023)</name>
    <name type="common">Paecilomyces variotii</name>
    <dbReference type="NCBI Taxonomy" id="1356009"/>
    <lineage>
        <taxon>Eukaryota</taxon>
        <taxon>Fungi</taxon>
        <taxon>Dikarya</taxon>
        <taxon>Ascomycota</taxon>
        <taxon>Pezizomycotina</taxon>
        <taxon>Eurotiomycetes</taxon>
        <taxon>Eurotiomycetidae</taxon>
        <taxon>Eurotiales</taxon>
        <taxon>Thermoascaceae</taxon>
        <taxon>Paecilomyces</taxon>
    </lineage>
</organism>